<reference evidence="7" key="1">
    <citation type="submission" date="2024-04" db="EMBL/GenBank/DDBJ databases">
        <title>Salinicola lusitanus LLJ914,a marine bacterium isolated from the Okinawa Trough.</title>
        <authorList>
            <person name="Li J."/>
        </authorList>
    </citation>
    <scope>NUCLEOTIDE SEQUENCE [LARGE SCALE GENOMIC DNA]</scope>
</reference>
<evidence type="ECO:0000259" key="5">
    <source>
        <dbReference type="PROSITE" id="PS50011"/>
    </source>
</evidence>
<dbReference type="EMBL" id="JBBPFD010000006">
    <property type="protein sequence ID" value="KAK7922223.1"/>
    <property type="molecule type" value="Genomic_DNA"/>
</dbReference>
<dbReference type="AlphaFoldDB" id="A0AAW0PE30"/>
<dbReference type="GO" id="GO:0004016">
    <property type="term" value="F:adenylate cyclase activity"/>
    <property type="evidence" value="ECO:0007669"/>
    <property type="project" value="TreeGrafter"/>
</dbReference>
<evidence type="ECO:0000256" key="2">
    <source>
        <dbReference type="ARBA" id="ARBA00022741"/>
    </source>
</evidence>
<dbReference type="GO" id="GO:0005886">
    <property type="term" value="C:plasma membrane"/>
    <property type="evidence" value="ECO:0007669"/>
    <property type="project" value="TreeGrafter"/>
</dbReference>
<evidence type="ECO:0000256" key="1">
    <source>
        <dbReference type="ARBA" id="ARBA00012202"/>
    </source>
</evidence>
<protein>
    <recommendedName>
        <fullName evidence="1">guanylate cyclase</fullName>
        <ecNumber evidence="1">4.6.1.2</ecNumber>
    </recommendedName>
</protein>
<dbReference type="GO" id="GO:0007168">
    <property type="term" value="P:receptor guanylyl cyclase signaling pathway"/>
    <property type="evidence" value="ECO:0007669"/>
    <property type="project" value="TreeGrafter"/>
</dbReference>
<keyword evidence="2" id="KW-0547">Nucleotide-binding</keyword>
<evidence type="ECO:0000313" key="6">
    <source>
        <dbReference type="EMBL" id="KAK7922223.1"/>
    </source>
</evidence>
<dbReference type="GO" id="GO:0004672">
    <property type="term" value="F:protein kinase activity"/>
    <property type="evidence" value="ECO:0007669"/>
    <property type="project" value="InterPro"/>
</dbReference>
<evidence type="ECO:0000256" key="4">
    <source>
        <dbReference type="ARBA" id="ARBA00023293"/>
    </source>
</evidence>
<dbReference type="InterPro" id="IPR000719">
    <property type="entry name" value="Prot_kinase_dom"/>
</dbReference>
<dbReference type="Gene3D" id="1.10.510.10">
    <property type="entry name" value="Transferase(Phosphotransferase) domain 1"/>
    <property type="match status" value="1"/>
</dbReference>
<keyword evidence="4" id="KW-0141">cGMP biosynthesis</keyword>
<comment type="caution">
    <text evidence="6">The sequence shown here is derived from an EMBL/GenBank/DDBJ whole genome shotgun (WGS) entry which is preliminary data.</text>
</comment>
<dbReference type="InterPro" id="IPR011009">
    <property type="entry name" value="Kinase-like_dom_sf"/>
</dbReference>
<proteinExistence type="predicted"/>
<dbReference type="Proteomes" id="UP001460270">
    <property type="component" value="Unassembled WGS sequence"/>
</dbReference>
<evidence type="ECO:0000256" key="3">
    <source>
        <dbReference type="ARBA" id="ARBA00023239"/>
    </source>
</evidence>
<dbReference type="GO" id="GO:0005524">
    <property type="term" value="F:ATP binding"/>
    <property type="evidence" value="ECO:0007669"/>
    <property type="project" value="InterPro"/>
</dbReference>
<keyword evidence="7" id="KW-1185">Reference proteome</keyword>
<name>A0AAW0PE30_9GOBI</name>
<dbReference type="PROSITE" id="PS50011">
    <property type="entry name" value="PROTEIN_KINASE_DOM"/>
    <property type="match status" value="1"/>
</dbReference>
<accession>A0AAW0PE30</accession>
<dbReference type="PANTHER" id="PTHR11920:SF491">
    <property type="entry name" value="GUANYLATE CYCLASE"/>
    <property type="match status" value="1"/>
</dbReference>
<organism evidence="6 7">
    <name type="scientific">Mugilogobius chulae</name>
    <name type="common">yellowstripe goby</name>
    <dbReference type="NCBI Taxonomy" id="88201"/>
    <lineage>
        <taxon>Eukaryota</taxon>
        <taxon>Metazoa</taxon>
        <taxon>Chordata</taxon>
        <taxon>Craniata</taxon>
        <taxon>Vertebrata</taxon>
        <taxon>Euteleostomi</taxon>
        <taxon>Actinopterygii</taxon>
        <taxon>Neopterygii</taxon>
        <taxon>Teleostei</taxon>
        <taxon>Neoteleostei</taxon>
        <taxon>Acanthomorphata</taxon>
        <taxon>Gobiaria</taxon>
        <taxon>Gobiiformes</taxon>
        <taxon>Gobioidei</taxon>
        <taxon>Gobiidae</taxon>
        <taxon>Gobionellinae</taxon>
        <taxon>Mugilogobius</taxon>
    </lineage>
</organism>
<keyword evidence="3" id="KW-0456">Lyase</keyword>
<dbReference type="PANTHER" id="PTHR11920">
    <property type="entry name" value="GUANYLYL CYCLASE"/>
    <property type="match status" value="1"/>
</dbReference>
<dbReference type="SUPFAM" id="SSF56112">
    <property type="entry name" value="Protein kinase-like (PK-like)"/>
    <property type="match status" value="1"/>
</dbReference>
<dbReference type="InterPro" id="IPR001245">
    <property type="entry name" value="Ser-Thr/Tyr_kinase_cat_dom"/>
</dbReference>
<dbReference type="EC" id="4.6.1.2" evidence="1"/>
<gene>
    <name evidence="6" type="ORF">WMY93_009125</name>
</gene>
<dbReference type="Pfam" id="PF07714">
    <property type="entry name" value="PK_Tyr_Ser-Thr"/>
    <property type="match status" value="1"/>
</dbReference>
<sequence>MVWLECLFLVSVSKKDQVRRFKDDDECRVGKDLMESDSITLDWMFRYSLINDIVKGMSFLHSSVIVSHGNLKSSNCVVDSRFVLKITDYGLSALRSVSAEDTYAPTHSLPVSAEDTYASYARMCPLSVSPLCPSESLCVPLSLQSVSSEC</sequence>
<feature type="domain" description="Protein kinase" evidence="5">
    <location>
        <begin position="1"/>
        <end position="150"/>
    </location>
</feature>
<dbReference type="GO" id="GO:0001653">
    <property type="term" value="F:peptide receptor activity"/>
    <property type="evidence" value="ECO:0007669"/>
    <property type="project" value="TreeGrafter"/>
</dbReference>
<evidence type="ECO:0000313" key="7">
    <source>
        <dbReference type="Proteomes" id="UP001460270"/>
    </source>
</evidence>
<dbReference type="InterPro" id="IPR050401">
    <property type="entry name" value="Cyclic_nucleotide_synthase"/>
</dbReference>
<dbReference type="GO" id="GO:0004383">
    <property type="term" value="F:guanylate cyclase activity"/>
    <property type="evidence" value="ECO:0007669"/>
    <property type="project" value="UniProtKB-EC"/>
</dbReference>